<protein>
    <submittedName>
        <fullName evidence="3">Putative secreted protein (Por secretion system target)</fullName>
    </submittedName>
</protein>
<evidence type="ECO:0000313" key="4">
    <source>
        <dbReference type="Proteomes" id="UP000293874"/>
    </source>
</evidence>
<dbReference type="OrthoDB" id="628160at2"/>
<name>A0A4Q7MGZ1_9BACT</name>
<dbReference type="RefSeq" id="WP_158644164.1">
    <property type="nucleotide sequence ID" value="NZ_CP042431.1"/>
</dbReference>
<dbReference type="Pfam" id="PF18962">
    <property type="entry name" value="Por_Secre_tail"/>
    <property type="match status" value="1"/>
</dbReference>
<feature type="signal peptide" evidence="1">
    <location>
        <begin position="1"/>
        <end position="24"/>
    </location>
</feature>
<dbReference type="AlphaFoldDB" id="A0A4Q7MGZ1"/>
<organism evidence="3 4">
    <name type="scientific">Pseudobacter ginsenosidimutans</name>
    <dbReference type="NCBI Taxonomy" id="661488"/>
    <lineage>
        <taxon>Bacteria</taxon>
        <taxon>Pseudomonadati</taxon>
        <taxon>Bacteroidota</taxon>
        <taxon>Chitinophagia</taxon>
        <taxon>Chitinophagales</taxon>
        <taxon>Chitinophagaceae</taxon>
        <taxon>Pseudobacter</taxon>
    </lineage>
</organism>
<dbReference type="Proteomes" id="UP000293874">
    <property type="component" value="Unassembled WGS sequence"/>
</dbReference>
<gene>
    <name evidence="3" type="ORF">EV199_5301</name>
</gene>
<reference evidence="3 4" key="1">
    <citation type="submission" date="2019-02" db="EMBL/GenBank/DDBJ databases">
        <title>Genomic Encyclopedia of Type Strains, Phase IV (KMG-IV): sequencing the most valuable type-strain genomes for metagenomic binning, comparative biology and taxonomic classification.</title>
        <authorList>
            <person name="Goeker M."/>
        </authorList>
    </citation>
    <scope>NUCLEOTIDE SEQUENCE [LARGE SCALE GENOMIC DNA]</scope>
    <source>
        <strain evidence="3 4">DSM 18116</strain>
    </source>
</reference>
<sequence>MKATLPLYIAVLSIILFANQKAHAQACSVSNITIKLNSSNSSGGNCQVNVDISWDQSNNNGNKYTNVHVWTSANYPNPAITYAAPPTLAQLSGALGTIVVTNPTLASPTLGANYPPATGATILPATAIVKTYVSGTGINTINRFTIQGINLTIPGACTNATQIIADIWSSNSNSDNGVQCSKPTNSFYVNDPLVSGNIVCNPRTFSVTISSQSVAKTATYEVYADEPVNGVLEASDPLVFASGSINIPAAGNGSYTSAPMAFPNYENKNLWVKVQVTGATFSTSALIVNTCPILPVTLAGFEGERLSANKVLLKWKTATELNNKGFHIQRKAAGNNFETIGFIASAAKDGNSNNLLQYQFTDNSPSSASVQYRLMQEDIDGRQSFSKLIIINGSNSSGLSVVIYPNPSTDGNLHITFSDASPKDLLLTDNSGKAIRSVRSLTGSQYSLQNLRTGLYFLSIKHPSSGETITRKIVVK</sequence>
<keyword evidence="4" id="KW-1185">Reference proteome</keyword>
<evidence type="ECO:0000259" key="2">
    <source>
        <dbReference type="Pfam" id="PF18962"/>
    </source>
</evidence>
<proteinExistence type="predicted"/>
<feature type="domain" description="Secretion system C-terminal sorting" evidence="2">
    <location>
        <begin position="403"/>
        <end position="475"/>
    </location>
</feature>
<evidence type="ECO:0000313" key="3">
    <source>
        <dbReference type="EMBL" id="RZS66917.1"/>
    </source>
</evidence>
<keyword evidence="1" id="KW-0732">Signal</keyword>
<evidence type="ECO:0000256" key="1">
    <source>
        <dbReference type="SAM" id="SignalP"/>
    </source>
</evidence>
<comment type="caution">
    <text evidence="3">The sequence shown here is derived from an EMBL/GenBank/DDBJ whole genome shotgun (WGS) entry which is preliminary data.</text>
</comment>
<accession>A0A4Q7MGZ1</accession>
<dbReference type="NCBIfam" id="TIGR04183">
    <property type="entry name" value="Por_Secre_tail"/>
    <property type="match status" value="1"/>
</dbReference>
<feature type="chain" id="PRO_5020719333" evidence="1">
    <location>
        <begin position="25"/>
        <end position="476"/>
    </location>
</feature>
<dbReference type="InterPro" id="IPR026444">
    <property type="entry name" value="Secre_tail"/>
</dbReference>
<dbReference type="EMBL" id="SGXA01000004">
    <property type="protein sequence ID" value="RZS66917.1"/>
    <property type="molecule type" value="Genomic_DNA"/>
</dbReference>